<proteinExistence type="predicted"/>
<feature type="transmembrane region" description="Helical" evidence="1">
    <location>
        <begin position="158"/>
        <end position="176"/>
    </location>
</feature>
<keyword evidence="1" id="KW-0472">Membrane</keyword>
<feature type="transmembrane region" description="Helical" evidence="1">
    <location>
        <begin position="72"/>
        <end position="90"/>
    </location>
</feature>
<sequence>MDRQDHCADPARARAVSRLRRPPALQPARWPQVRLPRLVVADGSVEALKWLALLLMTGDHVNKYLFNGTVPLLFNAGRLALPIFCFVLAYNLARPDTLQRGVYRRTLKRLALFGLAATPAFLALGGLWAGWWPLNVMFTLLAATAVLFLIDQGGRPRLVAAAAVFLVAGSSVEYWWPALSICLAVWWYCRKPSVPALALLLASCAALWFINGNFWALAALPVVAAAAHVDVRLPRLRWAFYAYYPLHLVALWLIRIPMSKAGYLFF</sequence>
<reference evidence="3" key="1">
    <citation type="submission" date="2016-08" db="EMBL/GenBank/DDBJ databases">
        <authorList>
            <person name="Merda D."/>
            <person name="Briand M."/>
            <person name="Taghouti G."/>
            <person name="Carrere S."/>
            <person name="Gouzy J."/>
            <person name="Portier P."/>
            <person name="Jacques M.-A."/>
            <person name="Fischer-Le Saux M."/>
        </authorList>
    </citation>
    <scope>NUCLEOTIDE SEQUENCE [LARGE SCALE GENOMIC DNA]</scope>
    <source>
        <strain evidence="3">CFBP1156</strain>
    </source>
</reference>
<dbReference type="EMBL" id="MDEG01000027">
    <property type="protein sequence ID" value="PPU95500.1"/>
    <property type="molecule type" value="Genomic_DNA"/>
</dbReference>
<accession>A0A2S7EQX0</accession>
<keyword evidence="1" id="KW-1133">Transmembrane helix</keyword>
<keyword evidence="1" id="KW-0812">Transmembrane</keyword>
<dbReference type="InterPro" id="IPR008875">
    <property type="entry name" value="TraX"/>
</dbReference>
<dbReference type="AlphaFoldDB" id="A0A2S7EQX0"/>
<feature type="transmembrane region" description="Helical" evidence="1">
    <location>
        <begin position="238"/>
        <end position="258"/>
    </location>
</feature>
<feature type="transmembrane region" description="Helical" evidence="1">
    <location>
        <begin position="110"/>
        <end position="128"/>
    </location>
</feature>
<evidence type="ECO:0000313" key="2">
    <source>
        <dbReference type="EMBL" id="PPU95500.1"/>
    </source>
</evidence>
<evidence type="ECO:0000256" key="1">
    <source>
        <dbReference type="SAM" id="Phobius"/>
    </source>
</evidence>
<evidence type="ECO:0000313" key="3">
    <source>
        <dbReference type="Proteomes" id="UP000238261"/>
    </source>
</evidence>
<dbReference type="OrthoDB" id="9781069at2"/>
<organism evidence="2 3">
    <name type="scientific">Xanthomonas hyacinthi</name>
    <dbReference type="NCBI Taxonomy" id="56455"/>
    <lineage>
        <taxon>Bacteria</taxon>
        <taxon>Pseudomonadati</taxon>
        <taxon>Pseudomonadota</taxon>
        <taxon>Gammaproteobacteria</taxon>
        <taxon>Lysobacterales</taxon>
        <taxon>Lysobacteraceae</taxon>
        <taxon>Xanthomonas</taxon>
    </lineage>
</organism>
<feature type="transmembrane region" description="Helical" evidence="1">
    <location>
        <begin position="196"/>
        <end position="226"/>
    </location>
</feature>
<protein>
    <submittedName>
        <fullName evidence="2">Conjugal transfer protein TraX</fullName>
    </submittedName>
</protein>
<dbReference type="Proteomes" id="UP000238261">
    <property type="component" value="Unassembled WGS sequence"/>
</dbReference>
<gene>
    <name evidence="2" type="ORF">XhyaCFBP1156_18650</name>
</gene>
<feature type="transmembrane region" description="Helical" evidence="1">
    <location>
        <begin position="134"/>
        <end position="151"/>
    </location>
</feature>
<keyword evidence="3" id="KW-1185">Reference proteome</keyword>
<name>A0A2S7EQX0_9XANT</name>
<comment type="caution">
    <text evidence="2">The sequence shown here is derived from an EMBL/GenBank/DDBJ whole genome shotgun (WGS) entry which is preliminary data.</text>
</comment>
<dbReference type="Pfam" id="PF05857">
    <property type="entry name" value="TraX"/>
    <property type="match status" value="1"/>
</dbReference>